<dbReference type="InterPro" id="IPR011991">
    <property type="entry name" value="ArsR-like_HTH"/>
</dbReference>
<evidence type="ECO:0000313" key="5">
    <source>
        <dbReference type="EMBL" id="KQB35190.1"/>
    </source>
</evidence>
<reference evidence="5 6" key="1">
    <citation type="submission" date="2015-09" db="EMBL/GenBank/DDBJ databases">
        <title>Heavy metals and arsenic resistance mechanisms in polyextremophilic archaea of the family Ferroplasmaceae.</title>
        <authorList>
            <person name="Bulaev A.G."/>
            <person name="Kanygina A.V."/>
        </authorList>
    </citation>
    <scope>NUCLEOTIDE SEQUENCE [LARGE SCALE GENOMIC DNA]</scope>
    <source>
        <strain evidence="5 6">VT</strain>
    </source>
</reference>
<keyword evidence="3" id="KW-0804">Transcription</keyword>
<evidence type="ECO:0000313" key="6">
    <source>
        <dbReference type="Proteomes" id="UP000050320"/>
    </source>
</evidence>
<dbReference type="PANTHER" id="PTHR43132">
    <property type="entry name" value="ARSENICAL RESISTANCE OPERON REPRESSOR ARSR-RELATED"/>
    <property type="match status" value="1"/>
</dbReference>
<evidence type="ECO:0000256" key="2">
    <source>
        <dbReference type="ARBA" id="ARBA00023125"/>
    </source>
</evidence>
<proteinExistence type="predicted"/>
<dbReference type="NCBIfam" id="NF033788">
    <property type="entry name" value="HTH_metalloreg"/>
    <property type="match status" value="1"/>
</dbReference>
<keyword evidence="1" id="KW-0805">Transcription regulation</keyword>
<evidence type="ECO:0000256" key="1">
    <source>
        <dbReference type="ARBA" id="ARBA00023015"/>
    </source>
</evidence>
<organism evidence="5 6">
    <name type="scientific">Acidiplasma aeolicum</name>
    <dbReference type="NCBI Taxonomy" id="507754"/>
    <lineage>
        <taxon>Archaea</taxon>
        <taxon>Methanobacteriati</taxon>
        <taxon>Thermoplasmatota</taxon>
        <taxon>Thermoplasmata</taxon>
        <taxon>Thermoplasmatales</taxon>
        <taxon>Ferroplasmaceae</taxon>
        <taxon>Acidiplasma</taxon>
    </lineage>
</organism>
<dbReference type="GO" id="GO:0003677">
    <property type="term" value="F:DNA binding"/>
    <property type="evidence" value="ECO:0007669"/>
    <property type="project" value="UniProtKB-KW"/>
</dbReference>
<dbReference type="RefSeq" id="WP_055032460.1">
    <property type="nucleotide sequence ID" value="NZ_JBBYJF010000001.1"/>
</dbReference>
<dbReference type="AlphaFoldDB" id="A0A0Q0XJQ7"/>
<comment type="caution">
    <text evidence="5">The sequence shown here is derived from an EMBL/GenBank/DDBJ whole genome shotgun (WGS) entry which is preliminary data.</text>
</comment>
<dbReference type="Gene3D" id="1.10.10.10">
    <property type="entry name" value="Winged helix-like DNA-binding domain superfamily/Winged helix DNA-binding domain"/>
    <property type="match status" value="1"/>
</dbReference>
<dbReference type="PANTHER" id="PTHR43132:SF2">
    <property type="entry name" value="ARSENICAL RESISTANCE OPERON REPRESSOR ARSR-RELATED"/>
    <property type="match status" value="1"/>
</dbReference>
<dbReference type="Pfam" id="PF01022">
    <property type="entry name" value="HTH_5"/>
    <property type="match status" value="1"/>
</dbReference>
<accession>A0A0Q0XJQ7</accession>
<dbReference type="InterPro" id="IPR036388">
    <property type="entry name" value="WH-like_DNA-bd_sf"/>
</dbReference>
<evidence type="ECO:0000259" key="4">
    <source>
        <dbReference type="PROSITE" id="PS50987"/>
    </source>
</evidence>
<dbReference type="SMART" id="SM00418">
    <property type="entry name" value="HTH_ARSR"/>
    <property type="match status" value="1"/>
</dbReference>
<keyword evidence="6" id="KW-1185">Reference proteome</keyword>
<dbReference type="EMBL" id="LKBG01000167">
    <property type="protein sequence ID" value="KQB35190.1"/>
    <property type="molecule type" value="Genomic_DNA"/>
</dbReference>
<dbReference type="OrthoDB" id="57427at2157"/>
<gene>
    <name evidence="5" type="ORF">AOG54_03310</name>
</gene>
<feature type="domain" description="HTH arsR-type" evidence="4">
    <location>
        <begin position="1"/>
        <end position="94"/>
    </location>
</feature>
<dbReference type="SUPFAM" id="SSF46785">
    <property type="entry name" value="Winged helix' DNA-binding domain"/>
    <property type="match status" value="1"/>
</dbReference>
<dbReference type="InterPro" id="IPR051011">
    <property type="entry name" value="Metal_resp_trans_reg"/>
</dbReference>
<keyword evidence="2" id="KW-0238">DNA-binding</keyword>
<dbReference type="InterPro" id="IPR001845">
    <property type="entry name" value="HTH_ArsR_DNA-bd_dom"/>
</dbReference>
<sequence length="104" mass="11672">MLLNEIGEANIYKMLSDETRLKILKLLSSESLSVSGIINKMGMDQPLISHKLKDLRENGLVISYRSGKNIIYKISDDSLRNLLRAGSEAGKKIERICKCAECDE</sequence>
<dbReference type="PROSITE" id="PS50987">
    <property type="entry name" value="HTH_ARSR_2"/>
    <property type="match status" value="1"/>
</dbReference>
<dbReference type="Proteomes" id="UP000050320">
    <property type="component" value="Unassembled WGS sequence"/>
</dbReference>
<name>A0A0Q0XJQ7_9ARCH</name>
<dbReference type="PRINTS" id="PR00778">
    <property type="entry name" value="HTHARSR"/>
</dbReference>
<protein>
    <recommendedName>
        <fullName evidence="4">HTH arsR-type domain-containing protein</fullName>
    </recommendedName>
</protein>
<dbReference type="CDD" id="cd00090">
    <property type="entry name" value="HTH_ARSR"/>
    <property type="match status" value="1"/>
</dbReference>
<evidence type="ECO:0000256" key="3">
    <source>
        <dbReference type="ARBA" id="ARBA00023163"/>
    </source>
</evidence>
<dbReference type="InterPro" id="IPR036390">
    <property type="entry name" value="WH_DNA-bd_sf"/>
</dbReference>
<dbReference type="GO" id="GO:0003700">
    <property type="term" value="F:DNA-binding transcription factor activity"/>
    <property type="evidence" value="ECO:0007669"/>
    <property type="project" value="InterPro"/>
</dbReference>